<feature type="signal peptide" evidence="1">
    <location>
        <begin position="1"/>
        <end position="29"/>
    </location>
</feature>
<protein>
    <recommendedName>
        <fullName evidence="4">Secreted protein</fullName>
    </recommendedName>
</protein>
<keyword evidence="3" id="KW-1185">Reference proteome</keyword>
<keyword evidence="1" id="KW-0732">Signal</keyword>
<evidence type="ECO:0008006" key="4">
    <source>
        <dbReference type="Google" id="ProtNLM"/>
    </source>
</evidence>
<organism evidence="2 3">
    <name type="scientific">Streptomyces katrae</name>
    <dbReference type="NCBI Taxonomy" id="68223"/>
    <lineage>
        <taxon>Bacteria</taxon>
        <taxon>Bacillati</taxon>
        <taxon>Actinomycetota</taxon>
        <taxon>Actinomycetes</taxon>
        <taxon>Kitasatosporales</taxon>
        <taxon>Streptomycetaceae</taxon>
        <taxon>Streptomyces</taxon>
    </lineage>
</organism>
<sequence>MMKRHTRLALLTALLAPAAALGAAAPAGAVPGALPAASCTASPDPAKPGSLLLEVSGFSGDLKVTETGGAYTKIIHKGTKTIPVPQGTYTVEWSNAPTPDRSERTACTPVEEARTQAQDQYALGYRQGLADALRSCTKVNAPDDNKDPGYRQGYDAGVTLALASQRCKTP</sequence>
<accession>A0ABT7H5J2</accession>
<name>A0ABT7H5J2_9ACTN</name>
<comment type="caution">
    <text evidence="2">The sequence shown here is derived from an EMBL/GenBank/DDBJ whole genome shotgun (WGS) entry which is preliminary data.</text>
</comment>
<dbReference type="EMBL" id="JASITI010000061">
    <property type="protein sequence ID" value="MDK9500389.1"/>
    <property type="molecule type" value="Genomic_DNA"/>
</dbReference>
<dbReference type="RefSeq" id="WP_285346027.1">
    <property type="nucleotide sequence ID" value="NZ_JASITI010000061.1"/>
</dbReference>
<gene>
    <name evidence="2" type="ORF">QEZ40_006208</name>
</gene>
<reference evidence="2 3" key="1">
    <citation type="submission" date="2023-05" db="EMBL/GenBank/DDBJ databases">
        <title>Sequencing and Assembly of Streptomyces sp. NP73.</title>
        <authorList>
            <person name="Konwar A.N."/>
            <person name="Saikia K."/>
            <person name="Thakur D."/>
        </authorList>
    </citation>
    <scope>NUCLEOTIDE SEQUENCE [LARGE SCALE GENOMIC DNA]</scope>
    <source>
        <strain evidence="2 3">NP73</strain>
    </source>
</reference>
<evidence type="ECO:0000313" key="2">
    <source>
        <dbReference type="EMBL" id="MDK9500389.1"/>
    </source>
</evidence>
<feature type="chain" id="PRO_5046351639" description="Secreted protein" evidence="1">
    <location>
        <begin position="30"/>
        <end position="170"/>
    </location>
</feature>
<evidence type="ECO:0000256" key="1">
    <source>
        <dbReference type="SAM" id="SignalP"/>
    </source>
</evidence>
<proteinExistence type="predicted"/>
<dbReference type="Proteomes" id="UP001223390">
    <property type="component" value="Unassembled WGS sequence"/>
</dbReference>
<evidence type="ECO:0000313" key="3">
    <source>
        <dbReference type="Proteomes" id="UP001223390"/>
    </source>
</evidence>